<accession>A0A9D1HLD9</accession>
<comment type="caution">
    <text evidence="2">The sequence shown here is derived from an EMBL/GenBank/DDBJ whole genome shotgun (WGS) entry which is preliminary data.</text>
</comment>
<dbReference type="EMBL" id="DVMH01000015">
    <property type="protein sequence ID" value="HIU10058.1"/>
    <property type="molecule type" value="Genomic_DNA"/>
</dbReference>
<feature type="transmembrane region" description="Helical" evidence="1">
    <location>
        <begin position="56"/>
        <end position="75"/>
    </location>
</feature>
<keyword evidence="1" id="KW-0472">Membrane</keyword>
<keyword evidence="1" id="KW-1133">Transmembrane helix</keyword>
<name>A0A9D1HLD9_9FIRM</name>
<evidence type="ECO:0000313" key="2">
    <source>
        <dbReference type="EMBL" id="HIU10058.1"/>
    </source>
</evidence>
<feature type="transmembrane region" description="Helical" evidence="1">
    <location>
        <begin position="81"/>
        <end position="102"/>
    </location>
</feature>
<organism evidence="2 3">
    <name type="scientific">Candidatus Avidehalobacter gallistercoris</name>
    <dbReference type="NCBI Taxonomy" id="2840694"/>
    <lineage>
        <taxon>Bacteria</taxon>
        <taxon>Bacillati</taxon>
        <taxon>Bacillota</taxon>
        <taxon>Clostridia</taxon>
        <taxon>Eubacteriales</taxon>
        <taxon>Peptococcaceae</taxon>
        <taxon>Peptococcaceae incertae sedis</taxon>
        <taxon>Candidatus Avidehalobacter</taxon>
    </lineage>
</organism>
<proteinExistence type="predicted"/>
<reference evidence="2" key="2">
    <citation type="journal article" date="2021" name="PeerJ">
        <title>Extensive microbial diversity within the chicken gut microbiome revealed by metagenomics and culture.</title>
        <authorList>
            <person name="Gilroy R."/>
            <person name="Ravi A."/>
            <person name="Getino M."/>
            <person name="Pursley I."/>
            <person name="Horton D.L."/>
            <person name="Alikhan N.F."/>
            <person name="Baker D."/>
            <person name="Gharbi K."/>
            <person name="Hall N."/>
            <person name="Watson M."/>
            <person name="Adriaenssens E.M."/>
            <person name="Foster-Nyarko E."/>
            <person name="Jarju S."/>
            <person name="Secka A."/>
            <person name="Antonio M."/>
            <person name="Oren A."/>
            <person name="Chaudhuri R.R."/>
            <person name="La Ragione R."/>
            <person name="Hildebrand F."/>
            <person name="Pallen M.J."/>
        </authorList>
    </citation>
    <scope>NUCLEOTIDE SEQUENCE</scope>
    <source>
        <strain evidence="2">2830</strain>
    </source>
</reference>
<keyword evidence="1" id="KW-0812">Transmembrane</keyword>
<evidence type="ECO:0000256" key="1">
    <source>
        <dbReference type="SAM" id="Phobius"/>
    </source>
</evidence>
<sequence length="203" mass="23784">MADINSDLVGAEQARQDAIKSHKLENKEFKIKLTISDAQYQRAHFEEFFRRGWSQLIILLAVALLVQTLLTGSFTNPDVPWTTKAGVVLVVLFSFLGMPIYVKKRWKFMRDNNDFWVNDQRIVLNFKGVSVCSHHGDRRLHWREFSRIFETDESIVFVLLKFHMVVLPLAGLPEDEKEQIRGMIRKNTANQRARVKLKRRKRS</sequence>
<reference evidence="2" key="1">
    <citation type="submission" date="2020-10" db="EMBL/GenBank/DDBJ databases">
        <authorList>
            <person name="Gilroy R."/>
        </authorList>
    </citation>
    <scope>NUCLEOTIDE SEQUENCE</scope>
    <source>
        <strain evidence="2">2830</strain>
    </source>
</reference>
<protein>
    <submittedName>
        <fullName evidence="2">YcxB family protein</fullName>
    </submittedName>
</protein>
<evidence type="ECO:0000313" key="3">
    <source>
        <dbReference type="Proteomes" id="UP000824124"/>
    </source>
</evidence>
<dbReference type="Proteomes" id="UP000824124">
    <property type="component" value="Unassembled WGS sequence"/>
</dbReference>
<dbReference type="AlphaFoldDB" id="A0A9D1HLD9"/>
<gene>
    <name evidence="2" type="ORF">IAB00_02225</name>
</gene>